<evidence type="ECO:0000313" key="15">
    <source>
        <dbReference type="EMBL" id="GEK96670.1"/>
    </source>
</evidence>
<evidence type="ECO:0000256" key="10">
    <source>
        <dbReference type="ARBA" id="ARBA00031484"/>
    </source>
</evidence>
<name>A0A511B8A0_9PROT</name>
<comment type="caution">
    <text evidence="15">The sequence shown here is derived from an EMBL/GenBank/DDBJ whole genome shotgun (WGS) entry which is preliminary data.</text>
</comment>
<keyword evidence="3" id="KW-1003">Cell membrane</keyword>
<protein>
    <recommendedName>
        <fullName evidence="2">Parvulin-like PPIase</fullName>
    </recommendedName>
    <alternativeName>
        <fullName evidence="9">Peptidyl-prolyl cis-trans isomerase plp</fullName>
    </alternativeName>
    <alternativeName>
        <fullName evidence="12">Periplasmic chaperone PpiD</fullName>
    </alternativeName>
    <alternativeName>
        <fullName evidence="13">Periplasmic folding chaperone</fullName>
    </alternativeName>
    <alternativeName>
        <fullName evidence="10">Rotamase plp</fullName>
    </alternativeName>
</protein>
<evidence type="ECO:0000256" key="8">
    <source>
        <dbReference type="ARBA" id="ARBA00023186"/>
    </source>
</evidence>
<keyword evidence="6" id="KW-1133">Transmembrane helix</keyword>
<feature type="domain" description="PpiC" evidence="14">
    <location>
        <begin position="288"/>
        <end position="406"/>
    </location>
</feature>
<keyword evidence="4" id="KW-0997">Cell inner membrane</keyword>
<dbReference type="Gene3D" id="3.10.50.40">
    <property type="match status" value="1"/>
</dbReference>
<dbReference type="InterPro" id="IPR027304">
    <property type="entry name" value="Trigger_fact/SurA_dom_sf"/>
</dbReference>
<evidence type="ECO:0000256" key="13">
    <source>
        <dbReference type="ARBA" id="ARBA00042775"/>
    </source>
</evidence>
<accession>A0A511B8A0</accession>
<dbReference type="Pfam" id="PF13145">
    <property type="entry name" value="Rotamase_2"/>
    <property type="match status" value="1"/>
</dbReference>
<dbReference type="Pfam" id="PF13624">
    <property type="entry name" value="SurA_N_3"/>
    <property type="match status" value="1"/>
</dbReference>
<keyword evidence="5" id="KW-0812">Transmembrane</keyword>
<dbReference type="EMBL" id="BJVA01000010">
    <property type="protein sequence ID" value="GEK96670.1"/>
    <property type="molecule type" value="Genomic_DNA"/>
</dbReference>
<dbReference type="SUPFAM" id="SSF109998">
    <property type="entry name" value="Triger factor/SurA peptide-binding domain-like"/>
    <property type="match status" value="1"/>
</dbReference>
<evidence type="ECO:0000313" key="16">
    <source>
        <dbReference type="Proteomes" id="UP000321079"/>
    </source>
</evidence>
<keyword evidence="16" id="KW-1185">Reference proteome</keyword>
<evidence type="ECO:0000256" key="11">
    <source>
        <dbReference type="ARBA" id="ARBA00038408"/>
    </source>
</evidence>
<dbReference type="SUPFAM" id="SSF54534">
    <property type="entry name" value="FKBP-like"/>
    <property type="match status" value="1"/>
</dbReference>
<dbReference type="InterPro" id="IPR052029">
    <property type="entry name" value="PpiD_chaperone"/>
</dbReference>
<evidence type="ECO:0000256" key="1">
    <source>
        <dbReference type="ARBA" id="ARBA00004382"/>
    </source>
</evidence>
<keyword evidence="7" id="KW-0472">Membrane</keyword>
<keyword evidence="8" id="KW-0143">Chaperone</keyword>
<evidence type="ECO:0000256" key="9">
    <source>
        <dbReference type="ARBA" id="ARBA00030642"/>
    </source>
</evidence>
<dbReference type="PANTHER" id="PTHR47529">
    <property type="entry name" value="PEPTIDYL-PROLYL CIS-TRANS ISOMERASE D"/>
    <property type="match status" value="1"/>
</dbReference>
<dbReference type="PANTHER" id="PTHR47529:SF1">
    <property type="entry name" value="PERIPLASMIC CHAPERONE PPID"/>
    <property type="match status" value="1"/>
</dbReference>
<dbReference type="Proteomes" id="UP000321079">
    <property type="component" value="Unassembled WGS sequence"/>
</dbReference>
<comment type="similarity">
    <text evidence="11">Belongs to the PpiD chaperone family.</text>
</comment>
<gene>
    <name evidence="15" type="ORF">GKA01_18670</name>
</gene>
<comment type="subcellular location">
    <subcellularLocation>
        <location evidence="1">Cell inner membrane</location>
        <topology evidence="1">Single-pass type II membrane protein</topology>
        <orientation evidence="1">Periplasmic side</orientation>
    </subcellularLocation>
</comment>
<organism evidence="15 16">
    <name type="scientific">Gluconobacter kanchanaburiensis NBRC 103587</name>
    <dbReference type="NCBI Taxonomy" id="1307948"/>
    <lineage>
        <taxon>Bacteria</taxon>
        <taxon>Pseudomonadati</taxon>
        <taxon>Pseudomonadota</taxon>
        <taxon>Alphaproteobacteria</taxon>
        <taxon>Acetobacterales</taxon>
        <taxon>Acetobacteraceae</taxon>
        <taxon>Gluconobacter</taxon>
    </lineage>
</organism>
<dbReference type="GO" id="GO:0003755">
    <property type="term" value="F:peptidyl-prolyl cis-trans isomerase activity"/>
    <property type="evidence" value="ECO:0007669"/>
    <property type="project" value="InterPro"/>
</dbReference>
<evidence type="ECO:0000256" key="5">
    <source>
        <dbReference type="ARBA" id="ARBA00022692"/>
    </source>
</evidence>
<sequence>MGLLLVKPFPRHYGAASFAGRTCPHPPVIRICPDPMITTLRHLFVDSWAGRAAALLIFLAFIGWGVGDVYSNMGTASSNEVVRVGDRSITPDDFSRALSTQLSAVAKQIGLADPSQLPKSEVEQAARQTLQNLVIQNETQLAASRSGMTVPDDLVRQEIFAIPAFHNAAGVFDRSVFNERLARIGLSEGKLLQAIREDIASRGLLQGMGQSVQAPAPLTQRMLSFDASQRVFDLIQIPFAGGVVTAAPTDEQLHRFYDNHPQIFRTTEYRHAKMVVMTPESVAKTIEVPDDVLHRLYDFQARTYDMPETRTIQVLTFTDQAKAADAATAWKGGASWDDIQKKFPEAAAVSLPGVRQSDIPNPELAKMAFAAPADRISGPEKTGMGWVVFNISAVTAPHKTSFDQAKAELKTQVQKQEAGEALQARQKQFQDAVAGSSTLEQIPGDLGAVPAAGTLDSNGMTQDGLPAPIPGDAALRQAIIHQIFTQAKGAQPTVINGPNGTAFSVLVDEVHPGTLKPFDNVRDQVVQEWTTEQKRRAANLRTTALFSSAKAGSLRKALEGQPEAAALRQDVTVSRVHPDQSLPQNVLQGAFGLKPGTTGMYETPDAFWLVNVTADKPATAEDMKTLGSQLSGEYVQSMRSDIPVALNAAMERAVPPSHINMALYNQVVNAAMPPATNGGH</sequence>
<dbReference type="AlphaFoldDB" id="A0A511B8A0"/>
<dbReference type="GO" id="GO:0005886">
    <property type="term" value="C:plasma membrane"/>
    <property type="evidence" value="ECO:0007669"/>
    <property type="project" value="UniProtKB-SubCell"/>
</dbReference>
<evidence type="ECO:0000256" key="7">
    <source>
        <dbReference type="ARBA" id="ARBA00023136"/>
    </source>
</evidence>
<proteinExistence type="inferred from homology"/>
<evidence type="ECO:0000256" key="4">
    <source>
        <dbReference type="ARBA" id="ARBA00022519"/>
    </source>
</evidence>
<evidence type="ECO:0000256" key="3">
    <source>
        <dbReference type="ARBA" id="ARBA00022475"/>
    </source>
</evidence>
<dbReference type="InterPro" id="IPR000297">
    <property type="entry name" value="PPIase_PpiC"/>
</dbReference>
<evidence type="ECO:0000259" key="14">
    <source>
        <dbReference type="Pfam" id="PF13145"/>
    </source>
</evidence>
<dbReference type="Gene3D" id="1.10.4030.10">
    <property type="entry name" value="Porin chaperone SurA, peptide-binding domain"/>
    <property type="match status" value="1"/>
</dbReference>
<evidence type="ECO:0000256" key="12">
    <source>
        <dbReference type="ARBA" id="ARBA00040743"/>
    </source>
</evidence>
<evidence type="ECO:0000256" key="6">
    <source>
        <dbReference type="ARBA" id="ARBA00022989"/>
    </source>
</evidence>
<reference evidence="15 16" key="1">
    <citation type="submission" date="2019-07" db="EMBL/GenBank/DDBJ databases">
        <title>Whole genome shotgun sequence of Gluconobacter kanchanaburiensis NBRC 103587.</title>
        <authorList>
            <person name="Hosoyama A."/>
            <person name="Uohara A."/>
            <person name="Ohji S."/>
            <person name="Ichikawa N."/>
        </authorList>
    </citation>
    <scope>NUCLEOTIDE SEQUENCE [LARGE SCALE GENOMIC DNA]</scope>
    <source>
        <strain evidence="15 16">NBRC 103587</strain>
    </source>
</reference>
<evidence type="ECO:0000256" key="2">
    <source>
        <dbReference type="ARBA" id="ARBA00018370"/>
    </source>
</evidence>
<dbReference type="InterPro" id="IPR046357">
    <property type="entry name" value="PPIase_dom_sf"/>
</dbReference>